<keyword evidence="2" id="KW-1185">Reference proteome</keyword>
<dbReference type="AlphaFoldDB" id="R0K7Y0"/>
<gene>
    <name evidence="1" type="ORF">Anapl_00817</name>
</gene>
<name>R0K7Y0_ANAPL</name>
<organism evidence="1 2">
    <name type="scientific">Anas platyrhynchos</name>
    <name type="common">Mallard</name>
    <name type="synonym">Anas boschas</name>
    <dbReference type="NCBI Taxonomy" id="8839"/>
    <lineage>
        <taxon>Eukaryota</taxon>
        <taxon>Metazoa</taxon>
        <taxon>Chordata</taxon>
        <taxon>Craniata</taxon>
        <taxon>Vertebrata</taxon>
        <taxon>Euteleostomi</taxon>
        <taxon>Archelosauria</taxon>
        <taxon>Archosauria</taxon>
        <taxon>Dinosauria</taxon>
        <taxon>Saurischia</taxon>
        <taxon>Theropoda</taxon>
        <taxon>Coelurosauria</taxon>
        <taxon>Aves</taxon>
        <taxon>Neognathae</taxon>
        <taxon>Galloanserae</taxon>
        <taxon>Anseriformes</taxon>
        <taxon>Anatidae</taxon>
        <taxon>Anatinae</taxon>
        <taxon>Anas</taxon>
    </lineage>
</organism>
<sequence length="211" mass="24516">MFEITSCCGSSKEMEPDVLIITHQATMLSAALKNIRLMNQENANSQSHTFNVIRNIHQKTHITIFLILIDQRQFNAWRFSAMTGSNRQRHITRHDYKHVSRFSLCKLRRKDTEWKIMSCHQKPDHEATTERYFVTLLQCLITLYKCAWPRLAGAEVIRPHEERHRQDLNPGISFKCDVKVLLCITPSCPWTNRPHYNIQGSGSGVPDVITE</sequence>
<protein>
    <submittedName>
        <fullName evidence="1">Uncharacterized protein</fullName>
    </submittedName>
</protein>
<dbReference type="EMBL" id="KB742619">
    <property type="protein sequence ID" value="EOB06316.1"/>
    <property type="molecule type" value="Genomic_DNA"/>
</dbReference>
<dbReference type="Proteomes" id="UP000296049">
    <property type="component" value="Unassembled WGS sequence"/>
</dbReference>
<proteinExistence type="predicted"/>
<evidence type="ECO:0000313" key="1">
    <source>
        <dbReference type="EMBL" id="EOB06316.1"/>
    </source>
</evidence>
<reference evidence="2" key="1">
    <citation type="journal article" date="2013" name="Nat. Genet.">
        <title>The duck genome and transcriptome provide insight into an avian influenza virus reservoir species.</title>
        <authorList>
            <person name="Huang Y."/>
            <person name="Li Y."/>
            <person name="Burt D.W."/>
            <person name="Chen H."/>
            <person name="Zhang Y."/>
            <person name="Qian W."/>
            <person name="Kim H."/>
            <person name="Gan S."/>
            <person name="Zhao Y."/>
            <person name="Li J."/>
            <person name="Yi K."/>
            <person name="Feng H."/>
            <person name="Zhu P."/>
            <person name="Li B."/>
            <person name="Liu Q."/>
            <person name="Fairley S."/>
            <person name="Magor K.E."/>
            <person name="Du Z."/>
            <person name="Hu X."/>
            <person name="Goodman L."/>
            <person name="Tafer H."/>
            <person name="Vignal A."/>
            <person name="Lee T."/>
            <person name="Kim K.W."/>
            <person name="Sheng Z."/>
            <person name="An Y."/>
            <person name="Searle S."/>
            <person name="Herrero J."/>
            <person name="Groenen M.A."/>
            <person name="Crooijmans R.P."/>
            <person name="Faraut T."/>
            <person name="Cai Q."/>
            <person name="Webster R.G."/>
            <person name="Aldridge J.R."/>
            <person name="Warren W.C."/>
            <person name="Bartschat S."/>
            <person name="Kehr S."/>
            <person name="Marz M."/>
            <person name="Stadler P.F."/>
            <person name="Smith J."/>
            <person name="Kraus R.H."/>
            <person name="Zhao Y."/>
            <person name="Ren L."/>
            <person name="Fei J."/>
            <person name="Morisson M."/>
            <person name="Kaiser P."/>
            <person name="Griffin D.K."/>
            <person name="Rao M."/>
            <person name="Pitel F."/>
            <person name="Wang J."/>
            <person name="Li N."/>
        </authorList>
    </citation>
    <scope>NUCLEOTIDE SEQUENCE [LARGE SCALE GENOMIC DNA]</scope>
</reference>
<accession>R0K7Y0</accession>
<evidence type="ECO:0000313" key="2">
    <source>
        <dbReference type="Proteomes" id="UP000296049"/>
    </source>
</evidence>